<keyword evidence="3" id="KW-1185">Reference proteome</keyword>
<dbReference type="InterPro" id="IPR013083">
    <property type="entry name" value="Znf_RING/FYVE/PHD"/>
</dbReference>
<dbReference type="PANTHER" id="PTHR22849:SF128">
    <property type="entry name" value="U-BOX DOMAIN-CONTAINING PROTEIN"/>
    <property type="match status" value="1"/>
</dbReference>
<evidence type="ECO:0000259" key="1">
    <source>
        <dbReference type="PROSITE" id="PS51698"/>
    </source>
</evidence>
<dbReference type="InterPro" id="IPR013761">
    <property type="entry name" value="SAM/pointed_sf"/>
</dbReference>
<dbReference type="AlphaFoldDB" id="X6MLT1"/>
<feature type="domain" description="U-box" evidence="1">
    <location>
        <begin position="208"/>
        <end position="278"/>
    </location>
</feature>
<organism evidence="2 3">
    <name type="scientific">Reticulomyxa filosa</name>
    <dbReference type="NCBI Taxonomy" id="46433"/>
    <lineage>
        <taxon>Eukaryota</taxon>
        <taxon>Sar</taxon>
        <taxon>Rhizaria</taxon>
        <taxon>Retaria</taxon>
        <taxon>Foraminifera</taxon>
        <taxon>Monothalamids</taxon>
        <taxon>Reticulomyxidae</taxon>
        <taxon>Reticulomyxa</taxon>
    </lineage>
</organism>
<dbReference type="PANTHER" id="PTHR22849">
    <property type="entry name" value="WDSAM1 PROTEIN"/>
    <property type="match status" value="1"/>
</dbReference>
<dbReference type="EMBL" id="ASPP01019608">
    <property type="protein sequence ID" value="ETO14963.1"/>
    <property type="molecule type" value="Genomic_DNA"/>
</dbReference>
<proteinExistence type="predicted"/>
<name>X6MLT1_RETFI</name>
<sequence length="278" mass="32978">ENVNIASKDFEEVIEKQKSIQQKIYEKYLEKIKLKNQVDEAILNYTKCIEQYNNLCSIERNILIQKQQKEQKLIIVNQIYAFDKKVLKEFNEFNNKLQKLIEENQNWIEKEWSELEKKWSKWNSQEISIFIVHTSECKKSKINKYNKIIKKKKIDGISLSKMSKNDLMDIFHFETFLQACAMYDSFNEICKKYPINVIDSDKNVAKQAIPKEYLCPLSNSIMNDPVIALNGITYDRSSIMNQYQNIPNYSSLMTDKNVELFPDHALRQNIQNFLKNSK</sequence>
<dbReference type="InterPro" id="IPR003613">
    <property type="entry name" value="Ubox_domain"/>
</dbReference>
<dbReference type="Proteomes" id="UP000023152">
    <property type="component" value="Unassembled WGS sequence"/>
</dbReference>
<dbReference type="Gene3D" id="1.10.150.50">
    <property type="entry name" value="Transcription Factor, Ets-1"/>
    <property type="match status" value="1"/>
</dbReference>
<reference evidence="2 3" key="1">
    <citation type="journal article" date="2013" name="Curr. Biol.">
        <title>The Genome of the Foraminiferan Reticulomyxa filosa.</title>
        <authorList>
            <person name="Glockner G."/>
            <person name="Hulsmann N."/>
            <person name="Schleicher M."/>
            <person name="Noegel A.A."/>
            <person name="Eichinger L."/>
            <person name="Gallinger C."/>
            <person name="Pawlowski J."/>
            <person name="Sierra R."/>
            <person name="Euteneuer U."/>
            <person name="Pillet L."/>
            <person name="Moustafa A."/>
            <person name="Platzer M."/>
            <person name="Groth M."/>
            <person name="Szafranski K."/>
            <person name="Schliwa M."/>
        </authorList>
    </citation>
    <scope>NUCLEOTIDE SEQUENCE [LARGE SCALE GENOMIC DNA]</scope>
</reference>
<evidence type="ECO:0000313" key="3">
    <source>
        <dbReference type="Proteomes" id="UP000023152"/>
    </source>
</evidence>
<feature type="non-terminal residue" evidence="2">
    <location>
        <position position="1"/>
    </location>
</feature>
<accession>X6MLT1</accession>
<dbReference type="Gene3D" id="3.30.40.10">
    <property type="entry name" value="Zinc/RING finger domain, C3HC4 (zinc finger)"/>
    <property type="match status" value="1"/>
</dbReference>
<dbReference type="SUPFAM" id="SSF57850">
    <property type="entry name" value="RING/U-box"/>
    <property type="match status" value="1"/>
</dbReference>
<dbReference type="InterPro" id="IPR045185">
    <property type="entry name" value="PUB22/23/24-like"/>
</dbReference>
<evidence type="ECO:0000313" key="2">
    <source>
        <dbReference type="EMBL" id="ETO14963.1"/>
    </source>
</evidence>
<dbReference type="SMART" id="SM00504">
    <property type="entry name" value="Ubox"/>
    <property type="match status" value="1"/>
</dbReference>
<dbReference type="GO" id="GO:0016567">
    <property type="term" value="P:protein ubiquitination"/>
    <property type="evidence" value="ECO:0007669"/>
    <property type="project" value="InterPro"/>
</dbReference>
<dbReference type="PROSITE" id="PS51698">
    <property type="entry name" value="U_BOX"/>
    <property type="match status" value="1"/>
</dbReference>
<gene>
    <name evidence="2" type="ORF">RFI_22406</name>
</gene>
<comment type="caution">
    <text evidence="2">The sequence shown here is derived from an EMBL/GenBank/DDBJ whole genome shotgun (WGS) entry which is preliminary data.</text>
</comment>
<dbReference type="GO" id="GO:0061630">
    <property type="term" value="F:ubiquitin protein ligase activity"/>
    <property type="evidence" value="ECO:0007669"/>
    <property type="project" value="InterPro"/>
</dbReference>
<dbReference type="CDD" id="cd16453">
    <property type="entry name" value="RING-Ubox"/>
    <property type="match status" value="1"/>
</dbReference>
<protein>
    <recommendedName>
        <fullName evidence="1">U-box domain-containing protein</fullName>
    </recommendedName>
</protein>
<dbReference type="Pfam" id="PF04564">
    <property type="entry name" value="U-box"/>
    <property type="match status" value="1"/>
</dbReference>